<gene>
    <name evidence="2" type="ORF">SAMN05878438_1883</name>
</gene>
<feature type="compositionally biased region" description="Basic and acidic residues" evidence="1">
    <location>
        <begin position="28"/>
        <end position="51"/>
    </location>
</feature>
<accession>A0A1N6G026</accession>
<dbReference type="GeneID" id="97275871"/>
<dbReference type="AlphaFoldDB" id="A0A1N6G026"/>
<proteinExistence type="predicted"/>
<protein>
    <submittedName>
        <fullName evidence="2">Uncharacterized protein</fullName>
    </submittedName>
</protein>
<feature type="region of interest" description="Disordered" evidence="1">
    <location>
        <begin position="25"/>
        <end position="61"/>
    </location>
</feature>
<name>A0A1N6G026_9GAMM</name>
<organism evidence="2 3">
    <name type="scientific">Vreelandella aquamarina</name>
    <dbReference type="NCBI Taxonomy" id="77097"/>
    <lineage>
        <taxon>Bacteria</taxon>
        <taxon>Pseudomonadati</taxon>
        <taxon>Pseudomonadota</taxon>
        <taxon>Gammaproteobacteria</taxon>
        <taxon>Oceanospirillales</taxon>
        <taxon>Halomonadaceae</taxon>
        <taxon>Vreelandella</taxon>
    </lineage>
</organism>
<dbReference type="RefSeq" id="WP_074210404.1">
    <property type="nucleotide sequence ID" value="NZ_BJOI01000007.1"/>
</dbReference>
<dbReference type="EMBL" id="FSQX01000001">
    <property type="protein sequence ID" value="SIN65986.1"/>
    <property type="molecule type" value="Genomic_DNA"/>
</dbReference>
<dbReference type="Proteomes" id="UP000185024">
    <property type="component" value="Unassembled WGS sequence"/>
</dbReference>
<sequence>MPAPLPECFAGALSLTTRYECMPRPVARRNERARVTSEGGTREGGDSRLDEGTVNDHTSVPPSALLTECFAGALRLRRATGAFP</sequence>
<evidence type="ECO:0000256" key="1">
    <source>
        <dbReference type="SAM" id="MobiDB-lite"/>
    </source>
</evidence>
<reference evidence="2 3" key="1">
    <citation type="submission" date="2016-11" db="EMBL/GenBank/DDBJ databases">
        <authorList>
            <person name="Jaros S."/>
            <person name="Januszkiewicz K."/>
            <person name="Wedrychowicz H."/>
        </authorList>
    </citation>
    <scope>NUCLEOTIDE SEQUENCE [LARGE SCALE GENOMIC DNA]</scope>
    <source>
        <strain evidence="2 3">ACAM 239</strain>
    </source>
</reference>
<evidence type="ECO:0000313" key="3">
    <source>
        <dbReference type="Proteomes" id="UP000185024"/>
    </source>
</evidence>
<evidence type="ECO:0000313" key="2">
    <source>
        <dbReference type="EMBL" id="SIN65986.1"/>
    </source>
</evidence>